<accession>A0A327NJC4</accession>
<evidence type="ECO:0000313" key="2">
    <source>
        <dbReference type="EMBL" id="RAI74024.1"/>
    </source>
</evidence>
<reference evidence="2 3" key="1">
    <citation type="submission" date="2018-06" db="EMBL/GenBank/DDBJ databases">
        <title>Spirosoma sp. HMF3257 Genome sequencing and assembly.</title>
        <authorList>
            <person name="Kang H."/>
            <person name="Cha I."/>
            <person name="Kim H."/>
            <person name="Kang J."/>
            <person name="Joh K."/>
        </authorList>
    </citation>
    <scope>NUCLEOTIDE SEQUENCE [LARGE SCALE GENOMIC DNA]</scope>
    <source>
        <strain evidence="2 3">HMF3257</strain>
    </source>
</reference>
<dbReference type="OrthoDB" id="128937at2"/>
<dbReference type="Proteomes" id="UP000249016">
    <property type="component" value="Unassembled WGS sequence"/>
</dbReference>
<gene>
    <name evidence="2" type="ORF">HMF3257_05965</name>
</gene>
<dbReference type="RefSeq" id="WP_111340897.1">
    <property type="nucleotide sequence ID" value="NZ_QLII01000001.1"/>
</dbReference>
<protein>
    <submittedName>
        <fullName evidence="2">Outer membrane lipoprotein-sorting protein</fullName>
    </submittedName>
</protein>
<dbReference type="AlphaFoldDB" id="A0A327NJC4"/>
<comment type="caution">
    <text evidence="2">The sequence shown here is derived from an EMBL/GenBank/DDBJ whole genome shotgun (WGS) entry which is preliminary data.</text>
</comment>
<dbReference type="Gene3D" id="2.50.20.10">
    <property type="entry name" value="Lipoprotein localisation LolA/LolB/LppX"/>
    <property type="match status" value="1"/>
</dbReference>
<keyword evidence="1" id="KW-0732">Signal</keyword>
<organism evidence="2 3">
    <name type="scientific">Spirosoma telluris</name>
    <dbReference type="NCBI Taxonomy" id="2183553"/>
    <lineage>
        <taxon>Bacteria</taxon>
        <taxon>Pseudomonadati</taxon>
        <taxon>Bacteroidota</taxon>
        <taxon>Cytophagia</taxon>
        <taxon>Cytophagales</taxon>
        <taxon>Cytophagaceae</taxon>
        <taxon>Spirosoma</taxon>
    </lineage>
</organism>
<dbReference type="EMBL" id="QLII01000001">
    <property type="protein sequence ID" value="RAI74024.1"/>
    <property type="molecule type" value="Genomic_DNA"/>
</dbReference>
<keyword evidence="3" id="KW-1185">Reference proteome</keyword>
<proteinExistence type="predicted"/>
<evidence type="ECO:0000313" key="3">
    <source>
        <dbReference type="Proteomes" id="UP000249016"/>
    </source>
</evidence>
<sequence>MKTNSFLALTVATLVSVGAYAQTVDEIVDKHVAAMGGLDKLKGITSLVTERSLSVQGMEIPSKTTVVVGKSLRTESSVMGNSMIQVVDNAGSTGWMLRPAMMQGTGEPEDMPADQIKQQKSQLDPFGPLVNYKDKGNKVELVGKEKVDGKDNYHLKVTSADGVVVDEYLDATTYLVSKVKATMNGQEGEIGFSDYKSVEGIPFANTMEIANPQMGTLTMVTTKITVNPKVDDTVFKKPAK</sequence>
<feature type="chain" id="PRO_5016455921" evidence="1">
    <location>
        <begin position="22"/>
        <end position="240"/>
    </location>
</feature>
<keyword evidence="2" id="KW-0449">Lipoprotein</keyword>
<feature type="signal peptide" evidence="1">
    <location>
        <begin position="1"/>
        <end position="21"/>
    </location>
</feature>
<name>A0A327NJC4_9BACT</name>
<evidence type="ECO:0000256" key="1">
    <source>
        <dbReference type="SAM" id="SignalP"/>
    </source>
</evidence>